<reference evidence="1 2" key="1">
    <citation type="submission" date="2017-08" db="EMBL/GenBank/DDBJ databases">
        <title>Aeromonas veronii bv sobria strain NS22 whole genome sequencing.</title>
        <authorList>
            <person name="Katharios P."/>
            <person name="Ha V.Q."/>
            <person name="Smyrli M."/>
        </authorList>
    </citation>
    <scope>NUCLEOTIDE SEQUENCE [LARGE SCALE GENOMIC DNA]</scope>
    <source>
        <strain evidence="1 2">NS22</strain>
    </source>
</reference>
<proteinExistence type="predicted"/>
<evidence type="ECO:0000313" key="2">
    <source>
        <dbReference type="Proteomes" id="UP000323129"/>
    </source>
</evidence>
<accession>A0ABY3MGR9</accession>
<protein>
    <submittedName>
        <fullName evidence="1">Uncharacterized protein</fullName>
    </submittedName>
</protein>
<name>A0ABY3MGR9_AERVE</name>
<dbReference type="Proteomes" id="UP000323129">
    <property type="component" value="Unassembled WGS sequence"/>
</dbReference>
<dbReference type="EMBL" id="NQMC01000083">
    <property type="protein sequence ID" value="TYD40888.1"/>
    <property type="molecule type" value="Genomic_DNA"/>
</dbReference>
<sequence>MVNNVSAYTGQPPAEGASDAERRLAGPLYNPADVLAVLSSGSTIPWTRDCKSDLQGLAFDEADIQQLLRDTLQHGRYLNSQWCVQRPTGPWAACDAYQLGRDEWNEYAYRDLRVEYYIKFAIGKTGKILLLVSAHVPTR</sequence>
<comment type="caution">
    <text evidence="1">The sequence shown here is derived from an EMBL/GenBank/DDBJ whole genome shotgun (WGS) entry which is preliminary data.</text>
</comment>
<keyword evidence="2" id="KW-1185">Reference proteome</keyword>
<evidence type="ECO:0000313" key="1">
    <source>
        <dbReference type="EMBL" id="TYD40888.1"/>
    </source>
</evidence>
<gene>
    <name evidence="1" type="ORF">CJF24_19700</name>
</gene>
<organism evidence="1 2">
    <name type="scientific">Aeromonas veronii</name>
    <dbReference type="NCBI Taxonomy" id="654"/>
    <lineage>
        <taxon>Bacteria</taxon>
        <taxon>Pseudomonadati</taxon>
        <taxon>Pseudomonadota</taxon>
        <taxon>Gammaproteobacteria</taxon>
        <taxon>Aeromonadales</taxon>
        <taxon>Aeromonadaceae</taxon>
        <taxon>Aeromonas</taxon>
    </lineage>
</organism>